<evidence type="ECO:0000313" key="3">
    <source>
        <dbReference type="Proteomes" id="UP000250125"/>
    </source>
</evidence>
<dbReference type="AlphaFoldDB" id="A0A2Z2MM74"/>
<keyword evidence="3" id="KW-1185">Reference proteome</keyword>
<dbReference type="Proteomes" id="UP000250125">
    <property type="component" value="Chromosome"/>
</dbReference>
<accession>A0A2Z2MM74</accession>
<proteinExistence type="predicted"/>
<dbReference type="InterPro" id="IPR025295">
    <property type="entry name" value="eCIS_core_dom"/>
</dbReference>
<dbReference type="KEGG" id="tsl:A3L11_00165"/>
<reference evidence="2 3" key="1">
    <citation type="submission" date="2016-04" db="EMBL/GenBank/DDBJ databases">
        <title>Complete genome sequence of Thermococcus siculi type strain RG-20.</title>
        <authorList>
            <person name="Oger P.M."/>
        </authorList>
    </citation>
    <scope>NUCLEOTIDE SEQUENCE [LARGE SCALE GENOMIC DNA]</scope>
    <source>
        <strain evidence="2 3">RG-20</strain>
    </source>
</reference>
<feature type="domain" description="eCIS core" evidence="1">
    <location>
        <begin position="107"/>
        <end position="148"/>
    </location>
</feature>
<dbReference type="RefSeq" id="WP_088854973.1">
    <property type="nucleotide sequence ID" value="NZ_CP015103.1"/>
</dbReference>
<dbReference type="Pfam" id="PF13699">
    <property type="entry name" value="eCIS_core"/>
    <property type="match status" value="1"/>
</dbReference>
<gene>
    <name evidence="2" type="ORF">A3L11_00165</name>
</gene>
<name>A0A2Z2MM74_9EURY</name>
<evidence type="ECO:0000259" key="1">
    <source>
        <dbReference type="Pfam" id="PF13699"/>
    </source>
</evidence>
<dbReference type="OrthoDB" id="85977at2157"/>
<dbReference type="EMBL" id="CP015103">
    <property type="protein sequence ID" value="ASJ07727.1"/>
    <property type="molecule type" value="Genomic_DNA"/>
</dbReference>
<sequence>MKHGDKALAILLIDILALSLYAAASLTSSPSIVLDEVSSILRQVEEIRGLEFKEPPQIIVITKAEALGMWKPGKPDLERLHREELVYKMTLLLPPDYQYIKEEHERRAGWIAATVGNTIYIIQENFMGDIDTARRTVAHESVHVLQKQWFDAKYGADTFDGTLAVQALVEGDADLVADIYCERNGIPIHKIRSLSGDSLTDLHIFPYVFGDRFVKYLYDKGNWALVNDAYHRYPGTTLEVMEPELYPENFTPTNVTLSPPNGSQIVRDDRMGAFYVYVLLRDVAKLDNESAWNVSTSWLGDRLLLAKTSDGYILLWKVVFSNSGAAERFGKALEELSNGNDYAEREIKVEGETVLLKAVRREGDET</sequence>
<dbReference type="GeneID" id="33316606"/>
<protein>
    <recommendedName>
        <fullName evidence="1">eCIS core domain-containing protein</fullName>
    </recommendedName>
</protein>
<evidence type="ECO:0000313" key="2">
    <source>
        <dbReference type="EMBL" id="ASJ07727.1"/>
    </source>
</evidence>
<organism evidence="2 3">
    <name type="scientific">Thermococcus siculi</name>
    <dbReference type="NCBI Taxonomy" id="72803"/>
    <lineage>
        <taxon>Archaea</taxon>
        <taxon>Methanobacteriati</taxon>
        <taxon>Methanobacteriota</taxon>
        <taxon>Thermococci</taxon>
        <taxon>Thermococcales</taxon>
        <taxon>Thermococcaceae</taxon>
        <taxon>Thermococcus</taxon>
    </lineage>
</organism>